<evidence type="ECO:0000256" key="1">
    <source>
        <dbReference type="SAM" id="SignalP"/>
    </source>
</evidence>
<dbReference type="Pfam" id="PF03080">
    <property type="entry name" value="Neprosin"/>
    <property type="match status" value="1"/>
</dbReference>
<organism evidence="3">
    <name type="scientific">Brachypodium distachyon</name>
    <name type="common">Purple false brome</name>
    <name type="synonym">Trachynia distachya</name>
    <dbReference type="NCBI Taxonomy" id="15368"/>
    <lineage>
        <taxon>Eukaryota</taxon>
        <taxon>Viridiplantae</taxon>
        <taxon>Streptophyta</taxon>
        <taxon>Embryophyta</taxon>
        <taxon>Tracheophyta</taxon>
        <taxon>Spermatophyta</taxon>
        <taxon>Magnoliopsida</taxon>
        <taxon>Liliopsida</taxon>
        <taxon>Poales</taxon>
        <taxon>Poaceae</taxon>
        <taxon>BOP clade</taxon>
        <taxon>Pooideae</taxon>
        <taxon>Stipodae</taxon>
        <taxon>Brachypodieae</taxon>
        <taxon>Brachypodium</taxon>
    </lineage>
</organism>
<keyword evidence="1" id="KW-0732">Signal</keyword>
<dbReference type="AlphaFoldDB" id="A0A2K2D0V8"/>
<dbReference type="Proteomes" id="UP000008810">
    <property type="component" value="Chromosome 3"/>
</dbReference>
<sequence>MLQHIAIALVIFLSYIALASGDGESDHQDAVKTVLIEDGDLFKCIDINQQPTLKHPLLKNHKVQMKPSSYPYELDNRSLSVATNSSAQLPAISCPRGTIPMLHGSKGYTKKFGGFRRRKGRQHKGPHGELAIIKTIDDFYGSRVSINVHEPKVKEKTEDKSASWVLLLNSQNVSHREAVGAGSIVWPSFSGDNFARFHITWSDSAHDNLCFDHRCPGFVQVNSRIGLGSRIQPISVYNGPQHFIDVLLFKDLKTKDWWVALGGTPIGYWPSSIFSHLKDKATEAGWGGHVHGPTVQSNFPQMGSGHFGWEGFGKAAYVSNIKIIDENNKYYTPNNDKTFARSSKPSCYPIDNFGQDEGGMHLYYGGPGGCNNIKS</sequence>
<evidence type="ECO:0000259" key="2">
    <source>
        <dbReference type="PROSITE" id="PS52045"/>
    </source>
</evidence>
<dbReference type="STRING" id="15368.A0A2K2D0V8"/>
<dbReference type="PANTHER" id="PTHR31589:SF135">
    <property type="entry name" value="OS05G0341100 PROTEIN"/>
    <property type="match status" value="1"/>
</dbReference>
<name>A0A2K2D0V8_BRADI</name>
<reference evidence="3 4" key="1">
    <citation type="journal article" date="2010" name="Nature">
        <title>Genome sequencing and analysis of the model grass Brachypodium distachyon.</title>
        <authorList>
            <consortium name="International Brachypodium Initiative"/>
        </authorList>
    </citation>
    <scope>NUCLEOTIDE SEQUENCE [LARGE SCALE GENOMIC DNA]</scope>
    <source>
        <strain evidence="3">Bd21</strain>
        <strain evidence="4">cv. Bd21</strain>
    </source>
</reference>
<dbReference type="InterPro" id="IPR053168">
    <property type="entry name" value="Glutamic_endopeptidase"/>
</dbReference>
<evidence type="ECO:0000313" key="5">
    <source>
        <dbReference type="Proteomes" id="UP000008810"/>
    </source>
</evidence>
<dbReference type="Pfam" id="PF14365">
    <property type="entry name" value="Neprosin_AP"/>
    <property type="match status" value="1"/>
</dbReference>
<reference evidence="4" key="3">
    <citation type="submission" date="2018-08" db="UniProtKB">
        <authorList>
            <consortium name="EnsemblPlants"/>
        </authorList>
    </citation>
    <scope>IDENTIFICATION</scope>
    <source>
        <strain evidence="4">cv. Bd21</strain>
    </source>
</reference>
<dbReference type="RefSeq" id="XP_024318017.1">
    <property type="nucleotide sequence ID" value="XM_024462249.1"/>
</dbReference>
<feature type="chain" id="PRO_5044576599" description="Neprosin PEP catalytic domain-containing protein" evidence="1">
    <location>
        <begin position="22"/>
        <end position="375"/>
    </location>
</feature>
<dbReference type="OrthoDB" id="784883at2759"/>
<evidence type="ECO:0000313" key="3">
    <source>
        <dbReference type="EMBL" id="PNT67911.1"/>
    </source>
</evidence>
<gene>
    <name evidence="4" type="primary">LOC106866407</name>
    <name evidence="3" type="ORF">BRADI_3g33616v3</name>
</gene>
<reference evidence="3" key="2">
    <citation type="submission" date="2017-06" db="EMBL/GenBank/DDBJ databases">
        <title>WGS assembly of Brachypodium distachyon.</title>
        <authorList>
            <consortium name="The International Brachypodium Initiative"/>
            <person name="Lucas S."/>
            <person name="Harmon-Smith M."/>
            <person name="Lail K."/>
            <person name="Tice H."/>
            <person name="Grimwood J."/>
            <person name="Bruce D."/>
            <person name="Barry K."/>
            <person name="Shu S."/>
            <person name="Lindquist E."/>
            <person name="Wang M."/>
            <person name="Pitluck S."/>
            <person name="Vogel J.P."/>
            <person name="Garvin D.F."/>
            <person name="Mockler T.C."/>
            <person name="Schmutz J."/>
            <person name="Rokhsar D."/>
            <person name="Bevan M.W."/>
        </authorList>
    </citation>
    <scope>NUCLEOTIDE SEQUENCE</scope>
    <source>
        <strain evidence="3">Bd21</strain>
    </source>
</reference>
<dbReference type="Gramene" id="PNT67911">
    <property type="protein sequence ID" value="PNT67911"/>
    <property type="gene ID" value="BRADI_3g33616v3"/>
</dbReference>
<dbReference type="GeneID" id="106866407"/>
<dbReference type="InterPro" id="IPR025521">
    <property type="entry name" value="Neprosin_propep"/>
</dbReference>
<dbReference type="InterPro" id="IPR004314">
    <property type="entry name" value="Neprosin"/>
</dbReference>
<dbReference type="EMBL" id="CM000882">
    <property type="protein sequence ID" value="PNT67911.1"/>
    <property type="molecule type" value="Genomic_DNA"/>
</dbReference>
<dbReference type="EnsemblPlants" id="PNT67911">
    <property type="protein sequence ID" value="PNT67911"/>
    <property type="gene ID" value="BRADI_3g33616v3"/>
</dbReference>
<keyword evidence="5" id="KW-1185">Reference proteome</keyword>
<evidence type="ECO:0000313" key="4">
    <source>
        <dbReference type="EnsemblPlants" id="PNT67911"/>
    </source>
</evidence>
<protein>
    <recommendedName>
        <fullName evidence="2">Neprosin PEP catalytic domain-containing protein</fullName>
    </recommendedName>
</protein>
<accession>A0A2K2D0V8</accession>
<dbReference type="PANTHER" id="PTHR31589">
    <property type="entry name" value="PROTEIN, PUTATIVE (DUF239)-RELATED-RELATED"/>
    <property type="match status" value="1"/>
</dbReference>
<feature type="signal peptide" evidence="1">
    <location>
        <begin position="1"/>
        <end position="21"/>
    </location>
</feature>
<dbReference type="PROSITE" id="PS52045">
    <property type="entry name" value="NEPROSIN_PEP_CD"/>
    <property type="match status" value="1"/>
</dbReference>
<proteinExistence type="predicted"/>
<feature type="domain" description="Neprosin PEP catalytic" evidence="2">
    <location>
        <begin position="120"/>
        <end position="371"/>
    </location>
</feature>